<dbReference type="GO" id="GO:0008270">
    <property type="term" value="F:zinc ion binding"/>
    <property type="evidence" value="ECO:0007669"/>
    <property type="project" value="UniProtKB-ARBA"/>
</dbReference>
<keyword evidence="2 8" id="KW-0645">Protease</keyword>
<comment type="similarity">
    <text evidence="7 8">Belongs to the peptidase M32 family.</text>
</comment>
<evidence type="ECO:0000256" key="6">
    <source>
        <dbReference type="ARBA" id="ARBA00052755"/>
    </source>
</evidence>
<dbReference type="eggNOG" id="COG2317">
    <property type="taxonomic scope" value="Bacteria"/>
</dbReference>
<evidence type="ECO:0000256" key="8">
    <source>
        <dbReference type="PIRNR" id="PIRNR006615"/>
    </source>
</evidence>
<evidence type="ECO:0000256" key="9">
    <source>
        <dbReference type="PIRSR" id="PIRSR006615-1"/>
    </source>
</evidence>
<dbReference type="SUPFAM" id="SSF55486">
    <property type="entry name" value="Metalloproteases ('zincins'), catalytic domain"/>
    <property type="match status" value="1"/>
</dbReference>
<evidence type="ECO:0000256" key="7">
    <source>
        <dbReference type="ARBA" id="ARBA00061580"/>
    </source>
</evidence>
<evidence type="ECO:0000256" key="5">
    <source>
        <dbReference type="ARBA" id="ARBA00023049"/>
    </source>
</evidence>
<reference evidence="11 12" key="1">
    <citation type="submission" date="2009-06" db="EMBL/GenBank/DDBJ databases">
        <title>Complete sequence of Thermotogales bacterium TBF 19.5.1.</title>
        <authorList>
            <consortium name="US DOE Joint Genome Institute"/>
            <person name="Lucas S."/>
            <person name="Copeland A."/>
            <person name="Lapidus A."/>
            <person name="Glavina del Rio T."/>
            <person name="Tice H."/>
            <person name="Bruce D."/>
            <person name="Goodwin L."/>
            <person name="Pitluck S."/>
            <person name="Chertkov O."/>
            <person name="Brettin T."/>
            <person name="Detter J.C."/>
            <person name="Han C."/>
            <person name="Schmutz J."/>
            <person name="Larimer F."/>
            <person name="Land M."/>
            <person name="Hauser L."/>
            <person name="Kyrpides N."/>
            <person name="Ovchinnikova G."/>
            <person name="Noll K."/>
        </authorList>
    </citation>
    <scope>NUCLEOTIDE SEQUENCE [LARGE SCALE GENOMIC DNA]</scope>
    <source>
        <strain evidence="12">ATCC BAA-1733 / DSM 21960 / TBF 19.5.1</strain>
    </source>
</reference>
<sequence>MDALEKLKALSKELELINAAVATMAWDQRTYMPPKSAGTRSEAIGYLSTIAFKKFISDETGEIIRELEKEDNFNRLDENEKAMVRIAKREYEKAKAIPPELFQKFTITASKSETVWEQAKKNNDFKSFQPYLEELLEMLREMAELYGYKENPYDALLDKYEPGITTRKLKKIIETLKAELIPFLREIIEQKGKTDPSILYGRFGKKAQEKLSIRALKAIGYDFEAGRLDETVHPFTISLGAGDVRVTTKYDPHFLQPSLYGTFHEGGHALYEQGLPEEFKYTPIYGAVSLGIHESQSRMMENMVARSYEFLKFFYPEIKKVFPKQFGRVSLDRFYRAINHVEPSLIRIEADEVTYNFHIMLRFELEEAMLNKSLEVKDLPRAWNEKIKEYLGIEPQNDAEGVLQDVHWANGMIGYFPSYMLGNLYAAQLFAKAEEEIPKLRKNIEKGNVAVLIEWLRENIHRHGKKYLPEELIKISTGEELNPEYFIRYIKEKYTKIYEI</sequence>
<dbReference type="PANTHER" id="PTHR34217:SF1">
    <property type="entry name" value="CARBOXYPEPTIDASE 1"/>
    <property type="match status" value="1"/>
</dbReference>
<dbReference type="STRING" id="521045.Kole_1833"/>
<evidence type="ECO:0000313" key="12">
    <source>
        <dbReference type="Proteomes" id="UP000002382"/>
    </source>
</evidence>
<evidence type="ECO:0000256" key="4">
    <source>
        <dbReference type="ARBA" id="ARBA00022801"/>
    </source>
</evidence>
<dbReference type="InterPro" id="IPR001333">
    <property type="entry name" value="Peptidase_M32_Taq"/>
</dbReference>
<dbReference type="FunFam" id="1.10.1370.30:FF:000003">
    <property type="entry name" value="Thermostable carboxypeptidase 1"/>
    <property type="match status" value="1"/>
</dbReference>
<keyword evidence="9" id="KW-0862">Zinc</keyword>
<dbReference type="PRINTS" id="PR00998">
    <property type="entry name" value="CRBOXYPTASET"/>
</dbReference>
<dbReference type="GO" id="GO:0006508">
    <property type="term" value="P:proteolysis"/>
    <property type="evidence" value="ECO:0007669"/>
    <property type="project" value="UniProtKB-UniRule"/>
</dbReference>
<evidence type="ECO:0000256" key="10">
    <source>
        <dbReference type="PIRSR" id="PIRSR006615-2"/>
    </source>
</evidence>
<keyword evidence="3 8" id="KW-0479">Metal-binding</keyword>
<feature type="binding site" evidence="9">
    <location>
        <position position="264"/>
    </location>
    <ligand>
        <name>Zn(2+)</name>
        <dbReference type="ChEBI" id="CHEBI:29105"/>
        <note>catalytic</note>
    </ligand>
</feature>
<accession>C5CGD4</accession>
<evidence type="ECO:0000313" key="11">
    <source>
        <dbReference type="EMBL" id="ACR80515.1"/>
    </source>
</evidence>
<comment type="function">
    <text evidence="8">Broad specificity carboxypetidase that releases amino acids sequentially from the C-terminus, including neutral, aromatic, polar and basic residues.</text>
</comment>
<evidence type="ECO:0000256" key="1">
    <source>
        <dbReference type="ARBA" id="ARBA00022645"/>
    </source>
</evidence>
<feature type="active site" description="Proton donor/acceptor" evidence="10">
    <location>
        <position position="265"/>
    </location>
</feature>
<evidence type="ECO:0000256" key="2">
    <source>
        <dbReference type="ARBA" id="ARBA00022670"/>
    </source>
</evidence>
<feature type="binding site" evidence="9">
    <location>
        <position position="268"/>
    </location>
    <ligand>
        <name>Zn(2+)</name>
        <dbReference type="ChEBI" id="CHEBI:29105"/>
        <note>catalytic</note>
    </ligand>
</feature>
<evidence type="ECO:0000256" key="3">
    <source>
        <dbReference type="ARBA" id="ARBA00022723"/>
    </source>
</evidence>
<dbReference type="KEGG" id="kol:Kole_1833"/>
<name>C5CGD4_KOSOT</name>
<dbReference type="PANTHER" id="PTHR34217">
    <property type="entry name" value="METAL-DEPENDENT CARBOXYPEPTIDASE"/>
    <property type="match status" value="1"/>
</dbReference>
<reference evidence="11 12" key="2">
    <citation type="journal article" date="2011" name="J. Bacteriol.">
        <title>Genome Sequence of Kosmotoga olearia Strain TBF 19.5.1, a Thermophilic Bacterium with a Wide Growth Temperature Range, Isolated from the Troll B Oil Platform in the North Sea.</title>
        <authorList>
            <person name="Swithers K.S."/>
            <person name="Dipippo J.L."/>
            <person name="Bruce D.C."/>
            <person name="Detter C."/>
            <person name="Tapia R."/>
            <person name="Han S."/>
            <person name="Goodwin L.A."/>
            <person name="Han J."/>
            <person name="Woyke T."/>
            <person name="Pitluck S."/>
            <person name="Pennacchio L."/>
            <person name="Nolan M."/>
            <person name="Mikhailova N."/>
            <person name="Land M.L."/>
            <person name="Nesbo C.L."/>
            <person name="Gogarten J.P."/>
            <person name="Noll K.M."/>
        </authorList>
    </citation>
    <scope>NUCLEOTIDE SEQUENCE [LARGE SCALE GENOMIC DNA]</scope>
    <source>
        <strain evidence="12">ATCC BAA-1733 / DSM 21960 / TBF 19.5.1</strain>
    </source>
</reference>
<dbReference type="PROSITE" id="PS52034">
    <property type="entry name" value="PEPTIDASE_M32"/>
    <property type="match status" value="1"/>
</dbReference>
<keyword evidence="4 8" id="KW-0378">Hydrolase</keyword>
<dbReference type="EC" id="3.4.17.19" evidence="8"/>
<feature type="binding site" evidence="9">
    <location>
        <position position="294"/>
    </location>
    <ligand>
        <name>Zn(2+)</name>
        <dbReference type="ChEBI" id="CHEBI:29105"/>
        <note>catalytic</note>
    </ligand>
</feature>
<dbReference type="Gene3D" id="1.10.1370.30">
    <property type="match status" value="1"/>
</dbReference>
<dbReference type="Pfam" id="PF02074">
    <property type="entry name" value="Peptidase_M32"/>
    <property type="match status" value="1"/>
</dbReference>
<dbReference type="GO" id="GO:0004181">
    <property type="term" value="F:metallocarboxypeptidase activity"/>
    <property type="evidence" value="ECO:0007669"/>
    <property type="project" value="UniProtKB-UniRule"/>
</dbReference>
<proteinExistence type="inferred from homology"/>
<dbReference type="EMBL" id="CP001634">
    <property type="protein sequence ID" value="ACR80515.1"/>
    <property type="molecule type" value="Genomic_DNA"/>
</dbReference>
<organism evidence="11 12">
    <name type="scientific">Kosmotoga olearia (strain ATCC BAA-1733 / DSM 21960 / TBF 19.5.1)</name>
    <dbReference type="NCBI Taxonomy" id="521045"/>
    <lineage>
        <taxon>Bacteria</taxon>
        <taxon>Thermotogati</taxon>
        <taxon>Thermotogota</taxon>
        <taxon>Thermotogae</taxon>
        <taxon>Kosmotogales</taxon>
        <taxon>Kosmotogaceae</taxon>
        <taxon>Kosmotoga</taxon>
    </lineage>
</organism>
<dbReference type="RefSeq" id="WP_015869158.1">
    <property type="nucleotide sequence ID" value="NC_012785.1"/>
</dbReference>
<dbReference type="Proteomes" id="UP000002382">
    <property type="component" value="Chromosome"/>
</dbReference>
<comment type="cofactor">
    <cofactor evidence="9">
        <name>Zn(2+)</name>
        <dbReference type="ChEBI" id="CHEBI:29105"/>
    </cofactor>
    <text evidence="9">Binds 1 zinc ion per subunit.</text>
</comment>
<keyword evidence="5 8" id="KW-0482">Metalloprotease</keyword>
<protein>
    <recommendedName>
        <fullName evidence="8">Metal-dependent carboxypeptidase</fullName>
        <ecNumber evidence="8">3.4.17.19</ecNumber>
    </recommendedName>
</protein>
<dbReference type="AlphaFoldDB" id="C5CGD4"/>
<keyword evidence="12" id="KW-1185">Reference proteome</keyword>
<gene>
    <name evidence="11" type="ordered locus">Kole_1833</name>
</gene>
<dbReference type="CDD" id="cd06460">
    <property type="entry name" value="M32_Taq"/>
    <property type="match status" value="1"/>
</dbReference>
<keyword evidence="1 8" id="KW-0121">Carboxypeptidase</keyword>
<dbReference type="HOGENOM" id="CLU_032916_1_1_0"/>
<dbReference type="PIRSF" id="PIRSF006615">
    <property type="entry name" value="Zn_crbxpep_Taq"/>
    <property type="match status" value="1"/>
</dbReference>
<comment type="catalytic activity">
    <reaction evidence="6 8">
        <text>Release of a C-terminal amino acid with broad specificity, except for -Pro.</text>
        <dbReference type="EC" id="3.4.17.19"/>
    </reaction>
</comment>